<evidence type="ECO:0000313" key="3">
    <source>
        <dbReference type="Proteomes" id="UP001431776"/>
    </source>
</evidence>
<keyword evidence="3" id="KW-1185">Reference proteome</keyword>
<sequence>MRGRDILIMVICLAMAAGLLYTAGAQLDYINAQRQEMGLVVNEPLENAPPSLAFATVAMGAFRGLVVDILWMRADKLKEEGQFFDAKQLAEWITTLQPRFAAVWEFHAWNMAYNISVAIPASQPEQRWRWVRNGYELLRDKGIPINPRALPLYRELARIFQHKLGGVSDDAHKYYKLQLAEAIRPLLGSEDNHLSANDNAFFDALITTPTEWAEIVADPNVAPFIRALQEVGEPFTGEQKLIQNYLALRGSNATQFPQAAFDAVDRFRGTTAMQRFDLFAKAYELRQTWKLEPARMREVSREYGPIDFADPNVHLPLDWRHPDSHAIYWALKGLSVAREINDPEVQRYETNTQRIVAHSLQNLFRYGKIMILTRPPEVIEREIQAADPGVPILHNDIFLGPDLRMFAPYNKAILAIIAGYEDDTTTRESLENGHRNMLKNAVLSFYQAGLKGEATKIYNQLRQRYPHNEFRVSLEQYVVHRWREELESLGINDAREQIAMLLTEGYYLYAIRDDDAAAGREQMAQQVYDYYNAINEPEFRVDLPPMSVLRYFAVGQFLNSAAYPDYVRQGLLNRIQVEKPELYDQLEQTETQLRQMQEQGTR</sequence>
<evidence type="ECO:0008006" key="4">
    <source>
        <dbReference type="Google" id="ProtNLM"/>
    </source>
</evidence>
<accession>A0AAW6TWR2</accession>
<comment type="caution">
    <text evidence="2">The sequence shown here is derived from an EMBL/GenBank/DDBJ whole genome shotgun (WGS) entry which is preliminary data.</text>
</comment>
<feature type="coiled-coil region" evidence="1">
    <location>
        <begin position="572"/>
        <end position="599"/>
    </location>
</feature>
<evidence type="ECO:0000313" key="2">
    <source>
        <dbReference type="EMBL" id="MDI6447916.1"/>
    </source>
</evidence>
<evidence type="ECO:0000256" key="1">
    <source>
        <dbReference type="SAM" id="Coils"/>
    </source>
</evidence>
<name>A0AAW6TWR2_9BACT</name>
<keyword evidence="1" id="KW-0175">Coiled coil</keyword>
<gene>
    <name evidence="2" type="ORF">QJ522_02575</name>
</gene>
<organism evidence="2 3">
    <name type="scientific">Anaerobaca lacustris</name>
    <dbReference type="NCBI Taxonomy" id="3044600"/>
    <lineage>
        <taxon>Bacteria</taxon>
        <taxon>Pseudomonadati</taxon>
        <taxon>Planctomycetota</taxon>
        <taxon>Phycisphaerae</taxon>
        <taxon>Sedimentisphaerales</taxon>
        <taxon>Anaerobacaceae</taxon>
        <taxon>Anaerobaca</taxon>
    </lineage>
</organism>
<dbReference type="Proteomes" id="UP001431776">
    <property type="component" value="Unassembled WGS sequence"/>
</dbReference>
<dbReference type="EMBL" id="JASCXX010000002">
    <property type="protein sequence ID" value="MDI6447916.1"/>
    <property type="molecule type" value="Genomic_DNA"/>
</dbReference>
<reference evidence="2" key="1">
    <citation type="submission" date="2023-05" db="EMBL/GenBank/DDBJ databases">
        <title>Anaerotaeda fermentans gen. nov., sp. nov., a novel anaerobic planctomycete of the new family within the order Sedimentisphaerales isolated from Taman Peninsula, Russia.</title>
        <authorList>
            <person name="Khomyakova M.A."/>
            <person name="Merkel A.Y."/>
            <person name="Slobodkin A.I."/>
        </authorList>
    </citation>
    <scope>NUCLEOTIDE SEQUENCE</scope>
    <source>
        <strain evidence="2">M17dextr</strain>
    </source>
</reference>
<dbReference type="AlphaFoldDB" id="A0AAW6TWR2"/>
<dbReference type="RefSeq" id="WP_349243327.1">
    <property type="nucleotide sequence ID" value="NZ_JASCXX010000002.1"/>
</dbReference>
<proteinExistence type="predicted"/>
<protein>
    <recommendedName>
        <fullName evidence="4">DUF885 domain-containing protein</fullName>
    </recommendedName>
</protein>